<dbReference type="Gene3D" id="3.40.47.10">
    <property type="match status" value="1"/>
</dbReference>
<evidence type="ECO:0000256" key="3">
    <source>
        <dbReference type="ARBA" id="ARBA00022679"/>
    </source>
</evidence>
<comment type="caution">
    <text evidence="6">The sequence shown here is derived from an EMBL/GenBank/DDBJ whole genome shotgun (WGS) entry which is preliminary data.</text>
</comment>
<sequence>MARPRIVITGLGGVCALGTDVAAIWDAMRAGRSGIGPLTTVPLHDLKVNTGAEIKTLPEHGIEHRRLVTMDRFSLLAVIAAREAAAQAGLGIDENNTRRVGAVIGAGVAGWETIEDNYRGILLDGRPRANIFSVPRAMTGAPAGQVSMDLGLRGPVYGVSSACSTANHSISSAVDQLLLGRADVMLAGGTEAPLVWGILKGWEALRVLAKETCRPFSADREGLVIGEGAGVVVLETLDHALARGATILAEYAGAGMSADATDIVAPTVDGPTNAIRNCLEDAGLAPEDVDYVNAHGTGTKANDQIETQAIRGAFGAAADRLSVSSTKSMHGHCLGATAAIELIACVKAITDGVVPPTANYREADPACDLDVTPNAARQREIRAAISNSFAFGGTNATVAVKAYRP</sequence>
<dbReference type="InterPro" id="IPR014030">
    <property type="entry name" value="Ketoacyl_synth_N"/>
</dbReference>
<keyword evidence="7" id="KW-1185">Reference proteome</keyword>
<dbReference type="InterPro" id="IPR014031">
    <property type="entry name" value="Ketoacyl_synth_C"/>
</dbReference>
<dbReference type="GO" id="GO:0016746">
    <property type="term" value="F:acyltransferase activity"/>
    <property type="evidence" value="ECO:0007669"/>
    <property type="project" value="UniProtKB-KW"/>
</dbReference>
<dbReference type="NCBIfam" id="NF005589">
    <property type="entry name" value="PRK07314.1"/>
    <property type="match status" value="1"/>
</dbReference>
<dbReference type="CDD" id="cd00834">
    <property type="entry name" value="KAS_I_II"/>
    <property type="match status" value="1"/>
</dbReference>
<dbReference type="InterPro" id="IPR020615">
    <property type="entry name" value="Thiolase_acyl_enz_int_AS"/>
</dbReference>
<dbReference type="EMBL" id="JAZHFV010000001">
    <property type="protein sequence ID" value="MEX4006167.1"/>
    <property type="molecule type" value="Genomic_DNA"/>
</dbReference>
<comment type="similarity">
    <text evidence="2 4">Belongs to the thiolase-like superfamily. Beta-ketoacyl-ACP synthases family.</text>
</comment>
<accession>A0ABV3WNF5</accession>
<evidence type="ECO:0000313" key="7">
    <source>
        <dbReference type="Proteomes" id="UP001559025"/>
    </source>
</evidence>
<dbReference type="Proteomes" id="UP001559025">
    <property type="component" value="Unassembled WGS sequence"/>
</dbReference>
<dbReference type="PROSITE" id="PS52004">
    <property type="entry name" value="KS3_2"/>
    <property type="match status" value="1"/>
</dbReference>
<evidence type="ECO:0000256" key="4">
    <source>
        <dbReference type="RuleBase" id="RU003694"/>
    </source>
</evidence>
<evidence type="ECO:0000256" key="1">
    <source>
        <dbReference type="ARBA" id="ARBA00005194"/>
    </source>
</evidence>
<comment type="pathway">
    <text evidence="1">Lipid metabolism; fatty acid biosynthesis.</text>
</comment>
<dbReference type="EC" id="2.3.1.-" evidence="6"/>
<name>A0ABV3WNF5_9HYPH</name>
<dbReference type="PANTHER" id="PTHR11712">
    <property type="entry name" value="POLYKETIDE SYNTHASE-RELATED"/>
    <property type="match status" value="1"/>
</dbReference>
<protein>
    <submittedName>
        <fullName evidence="6">Beta-ketoacyl-[acyl-carrier-protein] synthase family protein</fullName>
        <ecNumber evidence="6">2.3.1.-</ecNumber>
    </submittedName>
</protein>
<dbReference type="SMART" id="SM00825">
    <property type="entry name" value="PKS_KS"/>
    <property type="match status" value="1"/>
</dbReference>
<gene>
    <name evidence="6" type="ORF">V1479_02560</name>
</gene>
<dbReference type="SUPFAM" id="SSF53901">
    <property type="entry name" value="Thiolase-like"/>
    <property type="match status" value="2"/>
</dbReference>
<dbReference type="PROSITE" id="PS00098">
    <property type="entry name" value="THIOLASE_1"/>
    <property type="match status" value="1"/>
</dbReference>
<dbReference type="InterPro" id="IPR020841">
    <property type="entry name" value="PKS_Beta-ketoAc_synthase_dom"/>
</dbReference>
<dbReference type="InterPro" id="IPR018201">
    <property type="entry name" value="Ketoacyl_synth_AS"/>
</dbReference>
<evidence type="ECO:0000313" key="6">
    <source>
        <dbReference type="EMBL" id="MEX4006167.1"/>
    </source>
</evidence>
<evidence type="ECO:0000256" key="2">
    <source>
        <dbReference type="ARBA" id="ARBA00008467"/>
    </source>
</evidence>
<keyword evidence="3 4" id="KW-0808">Transferase</keyword>
<reference evidence="6 7" key="1">
    <citation type="submission" date="2024-01" db="EMBL/GenBank/DDBJ databases">
        <title>New evidence supports the origin of RcGTA from prophage.</title>
        <authorList>
            <person name="Xu Y."/>
            <person name="Liu B."/>
            <person name="Chen F."/>
        </authorList>
    </citation>
    <scope>NUCLEOTIDE SEQUENCE [LARGE SCALE GENOMIC DNA]</scope>
    <source>
        <strain evidence="6 7">CBW1107-2</strain>
    </source>
</reference>
<evidence type="ECO:0000259" key="5">
    <source>
        <dbReference type="PROSITE" id="PS52004"/>
    </source>
</evidence>
<dbReference type="PROSITE" id="PS00606">
    <property type="entry name" value="KS3_1"/>
    <property type="match status" value="1"/>
</dbReference>
<keyword evidence="6" id="KW-0012">Acyltransferase</keyword>
<dbReference type="InterPro" id="IPR016039">
    <property type="entry name" value="Thiolase-like"/>
</dbReference>
<dbReference type="RefSeq" id="WP_173188386.1">
    <property type="nucleotide sequence ID" value="NZ_JABETK010000001.1"/>
</dbReference>
<organism evidence="6 7">
    <name type="scientific">Neoaquamicrobium sediminum</name>
    <dbReference type="NCBI Taxonomy" id="1849104"/>
    <lineage>
        <taxon>Bacteria</taxon>
        <taxon>Pseudomonadati</taxon>
        <taxon>Pseudomonadota</taxon>
        <taxon>Alphaproteobacteria</taxon>
        <taxon>Hyphomicrobiales</taxon>
        <taxon>Phyllobacteriaceae</taxon>
        <taxon>Neoaquamicrobium</taxon>
    </lineage>
</organism>
<dbReference type="InterPro" id="IPR000794">
    <property type="entry name" value="Beta-ketoacyl_synthase"/>
</dbReference>
<feature type="domain" description="Ketosynthase family 3 (KS3)" evidence="5">
    <location>
        <begin position="3"/>
        <end position="402"/>
    </location>
</feature>
<proteinExistence type="inferred from homology"/>
<dbReference type="Pfam" id="PF02801">
    <property type="entry name" value="Ketoacyl-synt_C"/>
    <property type="match status" value="1"/>
</dbReference>
<dbReference type="Pfam" id="PF00109">
    <property type="entry name" value="ketoacyl-synt"/>
    <property type="match status" value="1"/>
</dbReference>
<dbReference type="PANTHER" id="PTHR11712:SF336">
    <property type="entry name" value="3-OXOACYL-[ACYL-CARRIER-PROTEIN] SYNTHASE, MITOCHONDRIAL"/>
    <property type="match status" value="1"/>
</dbReference>